<comment type="caution">
    <text evidence="4">The sequence shown here is derived from an EMBL/GenBank/DDBJ whole genome shotgun (WGS) entry which is preliminary data.</text>
</comment>
<dbReference type="CDD" id="cd06471">
    <property type="entry name" value="ACD_LpsHSP_like"/>
    <property type="match status" value="1"/>
</dbReference>
<dbReference type="EMBL" id="DXCH01000035">
    <property type="protein sequence ID" value="HIZ06553.1"/>
    <property type="molecule type" value="Genomic_DNA"/>
</dbReference>
<evidence type="ECO:0000313" key="5">
    <source>
        <dbReference type="Proteomes" id="UP000824024"/>
    </source>
</evidence>
<dbReference type="InterPro" id="IPR008978">
    <property type="entry name" value="HSP20-like_chaperone"/>
</dbReference>
<protein>
    <submittedName>
        <fullName evidence="4">Hsp20/alpha crystallin family protein</fullName>
    </submittedName>
</protein>
<evidence type="ECO:0000256" key="2">
    <source>
        <dbReference type="RuleBase" id="RU003616"/>
    </source>
</evidence>
<gene>
    <name evidence="4" type="ORF">IAA08_01300</name>
</gene>
<comment type="similarity">
    <text evidence="1 2">Belongs to the small heat shock protein (HSP20) family.</text>
</comment>
<evidence type="ECO:0000313" key="4">
    <source>
        <dbReference type="EMBL" id="HIZ06553.1"/>
    </source>
</evidence>
<organism evidence="4 5">
    <name type="scientific">Candidatus Eubacterium avistercoris</name>
    <dbReference type="NCBI Taxonomy" id="2838567"/>
    <lineage>
        <taxon>Bacteria</taxon>
        <taxon>Bacillati</taxon>
        <taxon>Bacillota</taxon>
        <taxon>Clostridia</taxon>
        <taxon>Eubacteriales</taxon>
        <taxon>Eubacteriaceae</taxon>
        <taxon>Eubacterium</taxon>
    </lineage>
</organism>
<dbReference type="PROSITE" id="PS01031">
    <property type="entry name" value="SHSP"/>
    <property type="match status" value="1"/>
</dbReference>
<dbReference type="SUPFAM" id="SSF49764">
    <property type="entry name" value="HSP20-like chaperones"/>
    <property type="match status" value="1"/>
</dbReference>
<reference evidence="4" key="2">
    <citation type="submission" date="2021-04" db="EMBL/GenBank/DDBJ databases">
        <authorList>
            <person name="Gilroy R."/>
        </authorList>
    </citation>
    <scope>NUCLEOTIDE SEQUENCE</scope>
    <source>
        <strain evidence="4">CHK192-9172</strain>
    </source>
</reference>
<accession>A0A9D2IFK7</accession>
<reference evidence="4" key="1">
    <citation type="journal article" date="2021" name="PeerJ">
        <title>Extensive microbial diversity within the chicken gut microbiome revealed by metagenomics and culture.</title>
        <authorList>
            <person name="Gilroy R."/>
            <person name="Ravi A."/>
            <person name="Getino M."/>
            <person name="Pursley I."/>
            <person name="Horton D.L."/>
            <person name="Alikhan N.F."/>
            <person name="Baker D."/>
            <person name="Gharbi K."/>
            <person name="Hall N."/>
            <person name="Watson M."/>
            <person name="Adriaenssens E.M."/>
            <person name="Foster-Nyarko E."/>
            <person name="Jarju S."/>
            <person name="Secka A."/>
            <person name="Antonio M."/>
            <person name="Oren A."/>
            <person name="Chaudhuri R.R."/>
            <person name="La Ragione R."/>
            <person name="Hildebrand F."/>
            <person name="Pallen M.J."/>
        </authorList>
    </citation>
    <scope>NUCLEOTIDE SEQUENCE</scope>
    <source>
        <strain evidence="4">CHK192-9172</strain>
    </source>
</reference>
<proteinExistence type="inferred from homology"/>
<dbReference type="PANTHER" id="PTHR11527">
    <property type="entry name" value="HEAT-SHOCK PROTEIN 20 FAMILY MEMBER"/>
    <property type="match status" value="1"/>
</dbReference>
<dbReference type="InterPro" id="IPR031107">
    <property type="entry name" value="Small_HSP"/>
</dbReference>
<dbReference type="AlphaFoldDB" id="A0A9D2IFK7"/>
<name>A0A9D2IFK7_9FIRM</name>
<evidence type="ECO:0000259" key="3">
    <source>
        <dbReference type="PROSITE" id="PS01031"/>
    </source>
</evidence>
<dbReference type="Gene3D" id="2.60.40.790">
    <property type="match status" value="1"/>
</dbReference>
<evidence type="ECO:0000256" key="1">
    <source>
        <dbReference type="PROSITE-ProRule" id="PRU00285"/>
    </source>
</evidence>
<feature type="domain" description="SHSP" evidence="3">
    <location>
        <begin position="27"/>
        <end position="145"/>
    </location>
</feature>
<sequence length="146" mass="16748">MMMPSIFGENLFDDFFDDFSWPVFNVSTRPTASNLMKTDVKETEKGYELDIDLPGYKKEDVQAELKDGYLVITAKADTNKDQKDKDGKYIRRERYSGTCSRSFYVGEAMEQSDIKAKFDNGILKIEVPKKDAKPAVEEKKYITIEG</sequence>
<dbReference type="InterPro" id="IPR002068">
    <property type="entry name" value="A-crystallin/Hsp20_dom"/>
</dbReference>
<dbReference type="Proteomes" id="UP000824024">
    <property type="component" value="Unassembled WGS sequence"/>
</dbReference>
<dbReference type="Pfam" id="PF00011">
    <property type="entry name" value="HSP20"/>
    <property type="match status" value="1"/>
</dbReference>